<proteinExistence type="predicted"/>
<dbReference type="AlphaFoldDB" id="A0ABC8T7M7"/>
<keyword evidence="5" id="KW-1185">Reference proteome</keyword>
<evidence type="ECO:0000259" key="3">
    <source>
        <dbReference type="PROSITE" id="PS50014"/>
    </source>
</evidence>
<dbReference type="Proteomes" id="UP001642360">
    <property type="component" value="Unassembled WGS sequence"/>
</dbReference>
<dbReference type="Gene3D" id="1.20.920.10">
    <property type="entry name" value="Bromodomain-like"/>
    <property type="match status" value="1"/>
</dbReference>
<evidence type="ECO:0000256" key="2">
    <source>
        <dbReference type="PROSITE-ProRule" id="PRU00035"/>
    </source>
</evidence>
<dbReference type="PROSITE" id="PS00633">
    <property type="entry name" value="BROMODOMAIN_1"/>
    <property type="match status" value="1"/>
</dbReference>
<comment type="caution">
    <text evidence="4">The sequence shown here is derived from an EMBL/GenBank/DDBJ whole genome shotgun (WGS) entry which is preliminary data.</text>
</comment>
<evidence type="ECO:0000256" key="1">
    <source>
        <dbReference type="ARBA" id="ARBA00023117"/>
    </source>
</evidence>
<dbReference type="CDD" id="cd05494">
    <property type="entry name" value="Bromodomain_1"/>
    <property type="match status" value="1"/>
</dbReference>
<feature type="domain" description="Bromo" evidence="3">
    <location>
        <begin position="183"/>
        <end position="256"/>
    </location>
</feature>
<organism evidence="4 5">
    <name type="scientific">Ilex paraguariensis</name>
    <name type="common">yerba mate</name>
    <dbReference type="NCBI Taxonomy" id="185542"/>
    <lineage>
        <taxon>Eukaryota</taxon>
        <taxon>Viridiplantae</taxon>
        <taxon>Streptophyta</taxon>
        <taxon>Embryophyta</taxon>
        <taxon>Tracheophyta</taxon>
        <taxon>Spermatophyta</taxon>
        <taxon>Magnoliopsida</taxon>
        <taxon>eudicotyledons</taxon>
        <taxon>Gunneridae</taxon>
        <taxon>Pentapetalae</taxon>
        <taxon>asterids</taxon>
        <taxon>campanulids</taxon>
        <taxon>Aquifoliales</taxon>
        <taxon>Aquifoliaceae</taxon>
        <taxon>Ilex</taxon>
    </lineage>
</organism>
<dbReference type="InterPro" id="IPR001487">
    <property type="entry name" value="Bromodomain"/>
</dbReference>
<accession>A0ABC8T7M7</accession>
<protein>
    <recommendedName>
        <fullName evidence="3">Bromo domain-containing protein</fullName>
    </recommendedName>
</protein>
<dbReference type="PANTHER" id="PTHR47809">
    <property type="entry name" value="DNA-BINDING BROMODOMAIN-CONTAINING PROTEIN"/>
    <property type="match status" value="1"/>
</dbReference>
<evidence type="ECO:0000313" key="4">
    <source>
        <dbReference type="EMBL" id="CAK9165412.1"/>
    </source>
</evidence>
<dbReference type="PROSITE" id="PS50014">
    <property type="entry name" value="BROMODOMAIN_2"/>
    <property type="match status" value="1"/>
</dbReference>
<evidence type="ECO:0000313" key="5">
    <source>
        <dbReference type="Proteomes" id="UP001642360"/>
    </source>
</evidence>
<dbReference type="InterPro" id="IPR018359">
    <property type="entry name" value="Bromodomain_CS"/>
</dbReference>
<dbReference type="SUPFAM" id="SSF47370">
    <property type="entry name" value="Bromodomain"/>
    <property type="match status" value="1"/>
</dbReference>
<dbReference type="SMART" id="SM00297">
    <property type="entry name" value="BROMO"/>
    <property type="match status" value="1"/>
</dbReference>
<dbReference type="InterPro" id="IPR036427">
    <property type="entry name" value="Bromodomain-like_sf"/>
</dbReference>
<dbReference type="EMBL" id="CAUOFW020004391">
    <property type="protein sequence ID" value="CAK9165412.1"/>
    <property type="molecule type" value="Genomic_DNA"/>
</dbReference>
<keyword evidence="1 2" id="KW-0103">Bromodomain</keyword>
<sequence>MMRCGGQDLNLASSTLWPWKAAVIFELADCKIMKRKRNAKRKPKKTTVVGANEAFFNADHSSIDDLYNAVVSRMEAETPQAGTSKSIQQSGLGKQVFNEITENNSNTLAEMKIALTSNLSKKAGSLTTKLSRGFASSNMNLTSNAGLVQGKRTCQTESKIPHQDPRYKKQELNTALLVITKIMQMDAAEVFNVPVDPIALGIPDYFDVIDTPMDFGTICNNLEKGHKYMNSEDVFKDVQYIWENCCKYNKKGDCILEVMKLMKKNFMKYWTAAGLYKEQPLATNGATLVYSVPN</sequence>
<reference evidence="4 5" key="1">
    <citation type="submission" date="2024-02" db="EMBL/GenBank/DDBJ databases">
        <authorList>
            <person name="Vignale AGUSTIN F."/>
            <person name="Sosa J E."/>
            <person name="Modenutti C."/>
        </authorList>
    </citation>
    <scope>NUCLEOTIDE SEQUENCE [LARGE SCALE GENOMIC DNA]</scope>
</reference>
<name>A0ABC8T7M7_9AQUA</name>
<dbReference type="PRINTS" id="PR00503">
    <property type="entry name" value="BROMODOMAIN"/>
</dbReference>
<gene>
    <name evidence="4" type="ORF">ILEXP_LOCUS34584</name>
</gene>
<dbReference type="PANTHER" id="PTHR47809:SF2">
    <property type="entry name" value="DNA-BINDING BROMODOMAIN-CONTAINING PROTEIN"/>
    <property type="match status" value="1"/>
</dbReference>
<dbReference type="Pfam" id="PF00439">
    <property type="entry name" value="Bromodomain"/>
    <property type="match status" value="1"/>
</dbReference>